<sequence length="185" mass="20728">MQLVRPAYDHLSAYRDALERGWSPNNLRPEAAQEQLIEIERDPDDFLSKMEDRSAQAGPVKLPDGSTVERLPSIRRWIWDTSFCGSIALRWRPDSNDLPPTCLGHIGYAVVPWRRGEGLATAALRAMLPEARDVGLSRLTITTDPENLASRRVIEKNGGQFVRQDTRPAQLGGGDDLVFHIDLSE</sequence>
<dbReference type="Gene3D" id="3.40.630.30">
    <property type="match status" value="1"/>
</dbReference>
<feature type="domain" description="N-acetyltransferase" evidence="1">
    <location>
        <begin position="37"/>
        <end position="184"/>
    </location>
</feature>
<comment type="caution">
    <text evidence="2">The sequence shown here is derived from an EMBL/GenBank/DDBJ whole genome shotgun (WGS) entry which is preliminary data.</text>
</comment>
<dbReference type="AlphaFoldDB" id="A0A6N6JM18"/>
<dbReference type="Proteomes" id="UP000436822">
    <property type="component" value="Unassembled WGS sequence"/>
</dbReference>
<evidence type="ECO:0000259" key="1">
    <source>
        <dbReference type="PROSITE" id="PS51186"/>
    </source>
</evidence>
<dbReference type="Pfam" id="PF13302">
    <property type="entry name" value="Acetyltransf_3"/>
    <property type="match status" value="1"/>
</dbReference>
<dbReference type="EMBL" id="BLJE01000012">
    <property type="protein sequence ID" value="GFE67353.1"/>
    <property type="molecule type" value="Genomic_DNA"/>
</dbReference>
<evidence type="ECO:0000313" key="3">
    <source>
        <dbReference type="Proteomes" id="UP000436822"/>
    </source>
</evidence>
<dbReference type="PANTHER" id="PTHR39173">
    <property type="entry name" value="ACETYLTRANSFERASE"/>
    <property type="match status" value="1"/>
</dbReference>
<dbReference type="PANTHER" id="PTHR39173:SF1">
    <property type="entry name" value="ACETYLTRANSFERASE"/>
    <property type="match status" value="1"/>
</dbReference>
<dbReference type="InterPro" id="IPR016181">
    <property type="entry name" value="Acyl_CoA_acyltransferase"/>
</dbReference>
<dbReference type="SUPFAM" id="SSF55729">
    <property type="entry name" value="Acyl-CoA N-acyltransferases (Nat)"/>
    <property type="match status" value="1"/>
</dbReference>
<dbReference type="GO" id="GO:0016747">
    <property type="term" value="F:acyltransferase activity, transferring groups other than amino-acyl groups"/>
    <property type="evidence" value="ECO:0007669"/>
    <property type="project" value="InterPro"/>
</dbReference>
<dbReference type="OrthoDB" id="5293267at2"/>
<dbReference type="CDD" id="cd04301">
    <property type="entry name" value="NAT_SF"/>
    <property type="match status" value="1"/>
</dbReference>
<organism evidence="2 3">
    <name type="scientific">Litoreibacter roseus</name>
    <dbReference type="NCBI Taxonomy" id="2601869"/>
    <lineage>
        <taxon>Bacteria</taxon>
        <taxon>Pseudomonadati</taxon>
        <taxon>Pseudomonadota</taxon>
        <taxon>Alphaproteobacteria</taxon>
        <taxon>Rhodobacterales</taxon>
        <taxon>Roseobacteraceae</taxon>
        <taxon>Litoreibacter</taxon>
    </lineage>
</organism>
<protein>
    <submittedName>
        <fullName evidence="2">Acetyltransferase</fullName>
    </submittedName>
</protein>
<keyword evidence="3" id="KW-1185">Reference proteome</keyword>
<proteinExistence type="predicted"/>
<name>A0A6N6JM18_9RHOB</name>
<reference evidence="2 3" key="1">
    <citation type="submission" date="2019-12" db="EMBL/GenBank/DDBJ databases">
        <title>Litoreibacter badius sp. nov., a novel bacteriochlorophyll a-containing bacterium in the genus Litoreibacter.</title>
        <authorList>
            <person name="Kanamuro M."/>
            <person name="Takabe Y."/>
            <person name="Mori K."/>
            <person name="Takaichi S."/>
            <person name="Hanada S."/>
        </authorList>
    </citation>
    <scope>NUCLEOTIDE SEQUENCE [LARGE SCALE GENOMIC DNA]</scope>
    <source>
        <strain evidence="2 3">K6</strain>
    </source>
</reference>
<gene>
    <name evidence="2" type="ORF">KIN_44270</name>
</gene>
<evidence type="ECO:0000313" key="2">
    <source>
        <dbReference type="EMBL" id="GFE67353.1"/>
    </source>
</evidence>
<dbReference type="InterPro" id="IPR000182">
    <property type="entry name" value="GNAT_dom"/>
</dbReference>
<keyword evidence="2" id="KW-0808">Transferase</keyword>
<dbReference type="RefSeq" id="WP_159811224.1">
    <property type="nucleotide sequence ID" value="NZ_BLJE01000012.1"/>
</dbReference>
<accession>A0A6N6JM18</accession>
<dbReference type="PROSITE" id="PS51186">
    <property type="entry name" value="GNAT"/>
    <property type="match status" value="1"/>
</dbReference>